<dbReference type="GO" id="GO:0005886">
    <property type="term" value="C:plasma membrane"/>
    <property type="evidence" value="ECO:0007669"/>
    <property type="project" value="UniProtKB-SubCell"/>
</dbReference>
<feature type="transmembrane region" description="Helical" evidence="7">
    <location>
        <begin position="151"/>
        <end position="169"/>
    </location>
</feature>
<sequence>MTVPLLREDVSLIPMEAGGLFQMKKTLFGSFYLSLAASIWGGMYVVSKYVLDFVPPFTLVWLRYITAFIVLFGILKFRQYKTKMRLSIRKQDYFLLGWIGFIGYFVSISLQFIGTKLSDAHTGALITSATPAFIVLFAKFVLHEWITLRKAVALLLATIGVVIVIGLDNNGGQSFWGNMMLVGAALTWALLSVYVKVASARFSALAITTYAIWFALLFTTPVMLWELHEQPVSVPSMSVVFGILYLGIISTAGAFFLWNKGMEMMDAGIGSLFFFFQPLVGAVFGFLFLREQITASFYLGGLLIIIGVFIAILSPIHQRQSKEGVNHGRSLVE</sequence>
<dbReference type="Proteomes" id="UP000198650">
    <property type="component" value="Unassembled WGS sequence"/>
</dbReference>
<feature type="transmembrane region" description="Helical" evidence="7">
    <location>
        <begin position="270"/>
        <end position="289"/>
    </location>
</feature>
<keyword evidence="5 7" id="KW-1133">Transmembrane helix</keyword>
<evidence type="ECO:0000256" key="7">
    <source>
        <dbReference type="SAM" id="Phobius"/>
    </source>
</evidence>
<reference evidence="10" key="1">
    <citation type="submission" date="2016-10" db="EMBL/GenBank/DDBJ databases">
        <authorList>
            <person name="Varghese N."/>
            <person name="Submissions S."/>
        </authorList>
    </citation>
    <scope>NUCLEOTIDE SEQUENCE [LARGE SCALE GENOMIC DNA]</scope>
    <source>
        <strain evidence="10">M1</strain>
    </source>
</reference>
<evidence type="ECO:0000259" key="8">
    <source>
        <dbReference type="Pfam" id="PF00892"/>
    </source>
</evidence>
<evidence type="ECO:0000313" key="9">
    <source>
        <dbReference type="EMBL" id="SFA43581.1"/>
    </source>
</evidence>
<feature type="transmembrane region" description="Helical" evidence="7">
    <location>
        <begin position="120"/>
        <end position="142"/>
    </location>
</feature>
<feature type="transmembrane region" description="Helical" evidence="7">
    <location>
        <begin position="95"/>
        <end position="114"/>
    </location>
</feature>
<dbReference type="InterPro" id="IPR051258">
    <property type="entry name" value="Diverse_Substrate_Transporter"/>
</dbReference>
<keyword evidence="6 7" id="KW-0472">Membrane</keyword>
<evidence type="ECO:0000256" key="5">
    <source>
        <dbReference type="ARBA" id="ARBA00022989"/>
    </source>
</evidence>
<feature type="domain" description="EamA" evidence="8">
    <location>
        <begin position="176"/>
        <end position="312"/>
    </location>
</feature>
<feature type="transmembrane region" description="Helical" evidence="7">
    <location>
        <begin position="237"/>
        <end position="258"/>
    </location>
</feature>
<dbReference type="EMBL" id="FOJS01000006">
    <property type="protein sequence ID" value="SFA43581.1"/>
    <property type="molecule type" value="Genomic_DNA"/>
</dbReference>
<evidence type="ECO:0000313" key="10">
    <source>
        <dbReference type="Proteomes" id="UP000198650"/>
    </source>
</evidence>
<feature type="transmembrane region" description="Helical" evidence="7">
    <location>
        <begin position="175"/>
        <end position="195"/>
    </location>
</feature>
<dbReference type="InterPro" id="IPR000620">
    <property type="entry name" value="EamA_dom"/>
</dbReference>
<name>A0A1I0SVS6_9BACL</name>
<feature type="domain" description="EamA" evidence="8">
    <location>
        <begin position="28"/>
        <end position="165"/>
    </location>
</feature>
<comment type="subcellular location">
    <subcellularLocation>
        <location evidence="1">Cell membrane</location>
        <topology evidence="1">Multi-pass membrane protein</topology>
    </subcellularLocation>
</comment>
<dbReference type="SUPFAM" id="SSF103481">
    <property type="entry name" value="Multidrug resistance efflux transporter EmrE"/>
    <property type="match status" value="2"/>
</dbReference>
<feature type="transmembrane region" description="Helical" evidence="7">
    <location>
        <begin position="53"/>
        <end position="75"/>
    </location>
</feature>
<feature type="transmembrane region" description="Helical" evidence="7">
    <location>
        <begin position="202"/>
        <end position="225"/>
    </location>
</feature>
<proteinExistence type="inferred from homology"/>
<evidence type="ECO:0000256" key="3">
    <source>
        <dbReference type="ARBA" id="ARBA00022475"/>
    </source>
</evidence>
<evidence type="ECO:0000256" key="2">
    <source>
        <dbReference type="ARBA" id="ARBA00007362"/>
    </source>
</evidence>
<keyword evidence="10" id="KW-1185">Reference proteome</keyword>
<accession>A0A1I0SVS6</accession>
<organism evidence="9 10">
    <name type="scientific">Parageobacillus thermantarcticus</name>
    <dbReference type="NCBI Taxonomy" id="186116"/>
    <lineage>
        <taxon>Bacteria</taxon>
        <taxon>Bacillati</taxon>
        <taxon>Bacillota</taxon>
        <taxon>Bacilli</taxon>
        <taxon>Bacillales</taxon>
        <taxon>Anoxybacillaceae</taxon>
        <taxon>Parageobacillus</taxon>
    </lineage>
</organism>
<keyword evidence="4 7" id="KW-0812">Transmembrane</keyword>
<protein>
    <submittedName>
        <fullName evidence="9">Permease of the drug/metabolite transporter (DMT) superfamily</fullName>
    </submittedName>
</protein>
<dbReference type="InterPro" id="IPR037185">
    <property type="entry name" value="EmrE-like"/>
</dbReference>
<keyword evidence="3" id="KW-1003">Cell membrane</keyword>
<dbReference type="STRING" id="186116.SAMN05192569_100639"/>
<evidence type="ECO:0000256" key="1">
    <source>
        <dbReference type="ARBA" id="ARBA00004651"/>
    </source>
</evidence>
<dbReference type="PANTHER" id="PTHR42920">
    <property type="entry name" value="OS03G0707200 PROTEIN-RELATED"/>
    <property type="match status" value="1"/>
</dbReference>
<dbReference type="AlphaFoldDB" id="A0A1I0SVS6"/>
<gene>
    <name evidence="9" type="ORF">SAMN05192569_100639</name>
</gene>
<feature type="transmembrane region" description="Helical" evidence="7">
    <location>
        <begin position="295"/>
        <end position="313"/>
    </location>
</feature>
<feature type="transmembrane region" description="Helical" evidence="7">
    <location>
        <begin position="27"/>
        <end position="47"/>
    </location>
</feature>
<evidence type="ECO:0000256" key="6">
    <source>
        <dbReference type="ARBA" id="ARBA00023136"/>
    </source>
</evidence>
<comment type="similarity">
    <text evidence="2">Belongs to the EamA transporter family.</text>
</comment>
<dbReference type="PANTHER" id="PTHR42920:SF15">
    <property type="entry name" value="MEMBRANE PROTEIN"/>
    <property type="match status" value="1"/>
</dbReference>
<dbReference type="Pfam" id="PF00892">
    <property type="entry name" value="EamA"/>
    <property type="match status" value="2"/>
</dbReference>
<evidence type="ECO:0000256" key="4">
    <source>
        <dbReference type="ARBA" id="ARBA00022692"/>
    </source>
</evidence>